<evidence type="ECO:0000313" key="3">
    <source>
        <dbReference type="Proteomes" id="UP000601435"/>
    </source>
</evidence>
<dbReference type="InterPro" id="IPR013320">
    <property type="entry name" value="ConA-like_dom_sf"/>
</dbReference>
<reference evidence="2" key="1">
    <citation type="submission" date="2021-02" db="EMBL/GenBank/DDBJ databases">
        <authorList>
            <person name="Dougan E. K."/>
            <person name="Rhodes N."/>
            <person name="Thang M."/>
            <person name="Chan C."/>
        </authorList>
    </citation>
    <scope>NUCLEOTIDE SEQUENCE</scope>
</reference>
<feature type="region of interest" description="Disordered" evidence="1">
    <location>
        <begin position="135"/>
        <end position="155"/>
    </location>
</feature>
<protein>
    <submittedName>
        <fullName evidence="2">Uncharacterized protein</fullName>
    </submittedName>
</protein>
<name>A0A813CH86_9DINO</name>
<dbReference type="SUPFAM" id="SSF49899">
    <property type="entry name" value="Concanavalin A-like lectins/glucanases"/>
    <property type="match status" value="1"/>
</dbReference>
<proteinExistence type="predicted"/>
<evidence type="ECO:0000313" key="2">
    <source>
        <dbReference type="EMBL" id="CAE7941837.1"/>
    </source>
</evidence>
<dbReference type="EMBL" id="CAJNJA010095053">
    <property type="protein sequence ID" value="CAE7941837.1"/>
    <property type="molecule type" value="Genomic_DNA"/>
</dbReference>
<dbReference type="SUPFAM" id="SSF48371">
    <property type="entry name" value="ARM repeat"/>
    <property type="match status" value="1"/>
</dbReference>
<dbReference type="InterPro" id="IPR016024">
    <property type="entry name" value="ARM-type_fold"/>
</dbReference>
<dbReference type="Proteomes" id="UP000601435">
    <property type="component" value="Unassembled WGS sequence"/>
</dbReference>
<comment type="caution">
    <text evidence="2">The sequence shown here is derived from an EMBL/GenBank/DDBJ whole genome shotgun (WGS) entry which is preliminary data.</text>
</comment>
<feature type="region of interest" description="Disordered" evidence="1">
    <location>
        <begin position="1"/>
        <end position="29"/>
    </location>
</feature>
<accession>A0A813CH86</accession>
<organism evidence="2 3">
    <name type="scientific">Symbiodinium necroappetens</name>
    <dbReference type="NCBI Taxonomy" id="1628268"/>
    <lineage>
        <taxon>Eukaryota</taxon>
        <taxon>Sar</taxon>
        <taxon>Alveolata</taxon>
        <taxon>Dinophyceae</taxon>
        <taxon>Suessiales</taxon>
        <taxon>Symbiodiniaceae</taxon>
        <taxon>Symbiodinium</taxon>
    </lineage>
</organism>
<evidence type="ECO:0000256" key="1">
    <source>
        <dbReference type="SAM" id="MobiDB-lite"/>
    </source>
</evidence>
<dbReference type="OrthoDB" id="410480at2759"/>
<sequence length="1092" mass="123743">MGGAESVEQKEEEDAEAEPAEEPGLDPEDVAKMTYSEFNAAVAAACRENEIKKFRELWEFISTVRHENHPTFDDNLVMENCIKHLKHAFRHSVTPWRELGVRVSRTFFHNKQAREKLVQLDFVGSMMLLTMPKEGAEDLEEEEQDQTPGLQEGDSAEEHRFQLLAAETILEMADYPEFMPSLCSTSVLNFLCIALNQVPAAVEIATHTFVKISADPQNLPVFLSGSVGDILESFFKSTNYLRPSDGSSVARMGQWARDISAMAHCAHTMGTMIKYDHACQVDLRTIGAIFASMSDNLRLVSELARLFYWICRKSPDLFETLMESAPGVGGVEGLDTLLFSLVATWKQSVDLHQRLRAAARSESGAGLEDFLVDDLDKSFPIEYGSEEFTHKVEYVEMRLCYMNCLLWVLLPQWNLRWRLRDFGLQDLYLAVELREPVLLQVLLGTIRHLLDQESAQTCHELIIFFGEQLLGFLDLAIIGKFPDSLMRLLLDGVSILSFNREMQQLLASFNIWGKLNRLVRKYRERNAARDHRKIELAVLRVMSQVAVHPAHRLGHLTYETDPDEVYPPRGEFEEQLEGWVKRKDEHCKTIASLLLNIFKEQKFQKHPSQVETTLNSILDWWQVNSSTCYEEEREGTDAAERSKMTVADRLKICFARAQEKRALTSMETMHQCAPYECVLVLALFSRLALEPKFKKMLYDNALSPLLGCVCTGFWAEAREAAATLANLLWAPDVDYERLVCWLKFDGSRCITVDAANVLLPIKAGEPKPVDIGQGMYSSMWGVEFGTGSCLTLHPDGLKTYNVPGLLTTASPMDTFKQTSQSPYHWLDEPPDPRHFTITCWFLWPLNQFDSSETARRQCVLLQSSPPERLTQLYVDFETDPDGEGVWTLVDHTRTKRPIKTPQLHPGWHLLALVSSTSRSPSQPFEGTKLFLDDWCKQMKNVARQDGLACGVSKFKARWHCTHPEILNDFYMIGNDSAAGGRKPFGMMADFRIYARSLPDDQVKGMVVATNTEDHPDRIARRLASMDAATVLAQRLDVPDTAAECLRALGSLATLSSQRAKIFNVCGRKLTQLMDSPLPMVQRQAKRLINNLA</sequence>
<dbReference type="AlphaFoldDB" id="A0A813CH86"/>
<keyword evidence="3" id="KW-1185">Reference proteome</keyword>
<gene>
    <name evidence="2" type="ORF">SNEC2469_LOCUS34431</name>
</gene>
<feature type="compositionally biased region" description="Acidic residues" evidence="1">
    <location>
        <begin position="10"/>
        <end position="28"/>
    </location>
</feature>